<keyword evidence="3" id="KW-1185">Reference proteome</keyword>
<name>A0A3R7LNE5_9ACTN</name>
<keyword evidence="1" id="KW-0812">Transmembrane</keyword>
<evidence type="ECO:0000256" key="1">
    <source>
        <dbReference type="SAM" id="Phobius"/>
    </source>
</evidence>
<feature type="transmembrane region" description="Helical" evidence="1">
    <location>
        <begin position="21"/>
        <end position="38"/>
    </location>
</feature>
<dbReference type="Proteomes" id="UP000028058">
    <property type="component" value="Unassembled WGS sequence"/>
</dbReference>
<dbReference type="OrthoDB" id="4325203at2"/>
<organism evidence="2 3">
    <name type="scientific">Streptomyces xinghaiensis</name>
    <dbReference type="NCBI Taxonomy" id="1038928"/>
    <lineage>
        <taxon>Bacteria</taxon>
        <taxon>Bacillati</taxon>
        <taxon>Actinomycetota</taxon>
        <taxon>Actinomycetes</taxon>
        <taxon>Kitasatosporales</taxon>
        <taxon>Streptomycetaceae</taxon>
        <taxon>Streptomyces</taxon>
    </lineage>
</organism>
<dbReference type="RefSeq" id="WP_043465397.1">
    <property type="nucleotide sequence ID" value="NZ_CP134822.1"/>
</dbReference>
<keyword evidence="1" id="KW-1133">Transmembrane helix</keyword>
<reference evidence="2 3" key="1">
    <citation type="journal article" date="2014" name="Genome Announc.">
        <title>Draft Genome Sequence of Streptomyces fradiae ATCC 19609, a Strain Highly Sensitive to Antibiotics.</title>
        <authorList>
            <person name="Bekker O.B."/>
            <person name="Klimina K.M."/>
            <person name="Vatlin A.A."/>
            <person name="Zakharevich N.V."/>
            <person name="Kasianov A.S."/>
            <person name="Danilenko V.N."/>
        </authorList>
    </citation>
    <scope>NUCLEOTIDE SEQUENCE [LARGE SCALE GENOMIC DNA]</scope>
    <source>
        <strain evidence="2 3">ATCC 19609</strain>
    </source>
</reference>
<proteinExistence type="predicted"/>
<comment type="caution">
    <text evidence="2">The sequence shown here is derived from an EMBL/GenBank/DDBJ whole genome shotgun (WGS) entry which is preliminary data.</text>
</comment>
<evidence type="ECO:0000313" key="2">
    <source>
        <dbReference type="EMBL" id="RKM94001.1"/>
    </source>
</evidence>
<dbReference type="EMBL" id="JNAD02000009">
    <property type="protein sequence ID" value="RKM94001.1"/>
    <property type="molecule type" value="Genomic_DNA"/>
</dbReference>
<gene>
    <name evidence="2" type="ORF">SFRA_019500</name>
</gene>
<sequence>MQTQAERRGTAAHARPRGRNIWRTPVVTSVVFGFYAGFLDQEGGASLGRAWLLGILAGVALLALWLAVHSVRTKIIREVRSVAYGALAGSAIGFLVGLSGAAVLKASAIGFFVGLGMMIAVNYRLYGRVR</sequence>
<keyword evidence="1" id="KW-0472">Membrane</keyword>
<protein>
    <submittedName>
        <fullName evidence="2">Uncharacterized protein</fullName>
    </submittedName>
</protein>
<feature type="transmembrane region" description="Helical" evidence="1">
    <location>
        <begin position="50"/>
        <end position="69"/>
    </location>
</feature>
<dbReference type="AlphaFoldDB" id="A0A3R7LNE5"/>
<evidence type="ECO:0000313" key="3">
    <source>
        <dbReference type="Proteomes" id="UP000028058"/>
    </source>
</evidence>
<accession>A0A3R7LNE5</accession>
<feature type="transmembrane region" description="Helical" evidence="1">
    <location>
        <begin position="81"/>
        <end position="102"/>
    </location>
</feature>
<feature type="transmembrane region" description="Helical" evidence="1">
    <location>
        <begin position="108"/>
        <end position="126"/>
    </location>
</feature>